<dbReference type="AlphaFoldDB" id="A0ABD2QR19"/>
<organism evidence="1 2">
    <name type="scientific">Cichlidogyrus casuarinus</name>
    <dbReference type="NCBI Taxonomy" id="1844966"/>
    <lineage>
        <taxon>Eukaryota</taxon>
        <taxon>Metazoa</taxon>
        <taxon>Spiralia</taxon>
        <taxon>Lophotrochozoa</taxon>
        <taxon>Platyhelminthes</taxon>
        <taxon>Monogenea</taxon>
        <taxon>Monopisthocotylea</taxon>
        <taxon>Dactylogyridea</taxon>
        <taxon>Ancyrocephalidae</taxon>
        <taxon>Cichlidogyrus</taxon>
    </lineage>
</organism>
<sequence length="67" mass="7791">MALCTRPQGKYRSDDLFDVEYYEPKKPLTIGTLRKRKSPRVAPLAVFYDPDKRRSYNLAKSPRLSVS</sequence>
<evidence type="ECO:0000313" key="1">
    <source>
        <dbReference type="EMBL" id="KAL3320931.1"/>
    </source>
</evidence>
<gene>
    <name evidence="1" type="ORF">Ciccas_000377</name>
</gene>
<proteinExistence type="predicted"/>
<comment type="caution">
    <text evidence="1">The sequence shown here is derived from an EMBL/GenBank/DDBJ whole genome shotgun (WGS) entry which is preliminary data.</text>
</comment>
<dbReference type="Proteomes" id="UP001626550">
    <property type="component" value="Unassembled WGS sequence"/>
</dbReference>
<dbReference type="EMBL" id="JBJKFK010000020">
    <property type="protein sequence ID" value="KAL3320931.1"/>
    <property type="molecule type" value="Genomic_DNA"/>
</dbReference>
<keyword evidence="2" id="KW-1185">Reference proteome</keyword>
<reference evidence="1 2" key="1">
    <citation type="submission" date="2024-11" db="EMBL/GenBank/DDBJ databases">
        <title>Adaptive evolution of stress response genes in parasites aligns with host niche diversity.</title>
        <authorList>
            <person name="Hahn C."/>
            <person name="Resl P."/>
        </authorList>
    </citation>
    <scope>NUCLEOTIDE SEQUENCE [LARGE SCALE GENOMIC DNA]</scope>
    <source>
        <strain evidence="1">EGGRZ-B1_66</strain>
        <tissue evidence="1">Body</tissue>
    </source>
</reference>
<protein>
    <submittedName>
        <fullName evidence="1">Uncharacterized protein</fullName>
    </submittedName>
</protein>
<accession>A0ABD2QR19</accession>
<name>A0ABD2QR19_9PLAT</name>
<evidence type="ECO:0000313" key="2">
    <source>
        <dbReference type="Proteomes" id="UP001626550"/>
    </source>
</evidence>